<dbReference type="Proteomes" id="UP000006072">
    <property type="component" value="Unassembled WGS sequence"/>
</dbReference>
<dbReference type="PANTHER" id="PTHR43133">
    <property type="entry name" value="RNA POLYMERASE ECF-TYPE SIGMA FACTO"/>
    <property type="match status" value="1"/>
</dbReference>
<keyword evidence="2 6" id="KW-0805">Transcription regulation</keyword>
<feature type="domain" description="RNA polymerase sigma factor 70 region 4 type 2" evidence="8">
    <location>
        <begin position="128"/>
        <end position="179"/>
    </location>
</feature>
<feature type="domain" description="RNA polymerase sigma-70 region 2" evidence="7">
    <location>
        <begin position="26"/>
        <end position="88"/>
    </location>
</feature>
<dbReference type="InterPro" id="IPR013325">
    <property type="entry name" value="RNA_pol_sigma_r2"/>
</dbReference>
<organism evidence="9 10">
    <name type="scientific">Mycolicibacterium vaccae ATCC 25954</name>
    <dbReference type="NCBI Taxonomy" id="1194972"/>
    <lineage>
        <taxon>Bacteria</taxon>
        <taxon>Bacillati</taxon>
        <taxon>Actinomycetota</taxon>
        <taxon>Actinomycetes</taxon>
        <taxon>Mycobacteriales</taxon>
        <taxon>Mycobacteriaceae</taxon>
        <taxon>Mycolicibacterium</taxon>
    </lineage>
</organism>
<comment type="similarity">
    <text evidence="1 6">Belongs to the sigma-70 factor family. ECF subfamily.</text>
</comment>
<dbReference type="InterPro" id="IPR036388">
    <property type="entry name" value="WH-like_DNA-bd_sf"/>
</dbReference>
<dbReference type="PANTHER" id="PTHR43133:SF59">
    <property type="entry name" value="ECF RNA POLYMERASE SIGMA FACTOR SIGR"/>
    <property type="match status" value="1"/>
</dbReference>
<dbReference type="PROSITE" id="PS01063">
    <property type="entry name" value="SIGMA70_ECF"/>
    <property type="match status" value="1"/>
</dbReference>
<keyword evidence="10" id="KW-1185">Reference proteome</keyword>
<evidence type="ECO:0000259" key="8">
    <source>
        <dbReference type="Pfam" id="PF08281"/>
    </source>
</evidence>
<protein>
    <recommendedName>
        <fullName evidence="6">RNA polymerase sigma factor</fullName>
    </recommendedName>
</protein>
<dbReference type="InterPro" id="IPR014284">
    <property type="entry name" value="RNA_pol_sigma-70_dom"/>
</dbReference>
<dbReference type="AlphaFoldDB" id="K0VD91"/>
<dbReference type="InterPro" id="IPR007627">
    <property type="entry name" value="RNA_pol_sigma70_r2"/>
</dbReference>
<dbReference type="RefSeq" id="WP_003932174.1">
    <property type="nucleotide sequence ID" value="NZ_JH814696.1"/>
</dbReference>
<keyword evidence="4 6" id="KW-0238">DNA-binding</keyword>
<dbReference type="Pfam" id="PF08281">
    <property type="entry name" value="Sigma70_r4_2"/>
    <property type="match status" value="1"/>
</dbReference>
<dbReference type="InterPro" id="IPR013249">
    <property type="entry name" value="RNA_pol_sigma70_r4_t2"/>
</dbReference>
<dbReference type="InterPro" id="IPR000838">
    <property type="entry name" value="RNA_pol_sigma70_ECF_CS"/>
</dbReference>
<dbReference type="GO" id="GO:0016987">
    <property type="term" value="F:sigma factor activity"/>
    <property type="evidence" value="ECO:0007669"/>
    <property type="project" value="UniProtKB-KW"/>
</dbReference>
<keyword evidence="5 6" id="KW-0804">Transcription</keyword>
<gene>
    <name evidence="9" type="ORF">MVAC_13456</name>
</gene>
<dbReference type="SUPFAM" id="SSF88946">
    <property type="entry name" value="Sigma2 domain of RNA polymerase sigma factors"/>
    <property type="match status" value="1"/>
</dbReference>
<dbReference type="EMBL" id="ALQA01000025">
    <property type="protein sequence ID" value="EJZ09049.1"/>
    <property type="molecule type" value="Genomic_DNA"/>
</dbReference>
<evidence type="ECO:0000256" key="5">
    <source>
        <dbReference type="ARBA" id="ARBA00023163"/>
    </source>
</evidence>
<sequence length="194" mass="22325">MTLSVEVDDVEDQRERFVREAWPVVDQLYRAALRYTHNHADAEDLAQETMLKAYRNYAQFTSGTNIRAWLFRILVTTWINRYRRTQRRPDEVLTERIAELEFSSAVRRSSISSASAELLALESLVDEDVKAALAGLTEGQRMAVFFVDVEGFRYAEVADLLDIPLGTVMSRLHRGRRALRQALVEQAPHLRRAS</sequence>
<dbReference type="NCBIfam" id="TIGR02937">
    <property type="entry name" value="sigma70-ECF"/>
    <property type="match status" value="1"/>
</dbReference>
<proteinExistence type="inferred from homology"/>
<comment type="caution">
    <text evidence="9">The sequence shown here is derived from an EMBL/GenBank/DDBJ whole genome shotgun (WGS) entry which is preliminary data.</text>
</comment>
<dbReference type="InterPro" id="IPR039425">
    <property type="entry name" value="RNA_pol_sigma-70-like"/>
</dbReference>
<evidence type="ECO:0000256" key="4">
    <source>
        <dbReference type="ARBA" id="ARBA00023125"/>
    </source>
</evidence>
<dbReference type="SUPFAM" id="SSF88659">
    <property type="entry name" value="Sigma3 and sigma4 domains of RNA polymerase sigma factors"/>
    <property type="match status" value="1"/>
</dbReference>
<accession>K0VD91</accession>
<dbReference type="eggNOG" id="COG1595">
    <property type="taxonomic scope" value="Bacteria"/>
</dbReference>
<dbReference type="CDD" id="cd06171">
    <property type="entry name" value="Sigma70_r4"/>
    <property type="match status" value="1"/>
</dbReference>
<evidence type="ECO:0000256" key="3">
    <source>
        <dbReference type="ARBA" id="ARBA00023082"/>
    </source>
</evidence>
<dbReference type="Gene3D" id="1.10.1740.10">
    <property type="match status" value="1"/>
</dbReference>
<evidence type="ECO:0000259" key="7">
    <source>
        <dbReference type="Pfam" id="PF04542"/>
    </source>
</evidence>
<evidence type="ECO:0000256" key="1">
    <source>
        <dbReference type="ARBA" id="ARBA00010641"/>
    </source>
</evidence>
<dbReference type="PATRIC" id="fig|1194972.3.peg.2688"/>
<keyword evidence="3 6" id="KW-0731">Sigma factor</keyword>
<dbReference type="Gene3D" id="1.10.10.10">
    <property type="entry name" value="Winged helix-like DNA-binding domain superfamily/Winged helix DNA-binding domain"/>
    <property type="match status" value="1"/>
</dbReference>
<dbReference type="Pfam" id="PF04542">
    <property type="entry name" value="Sigma70_r2"/>
    <property type="match status" value="1"/>
</dbReference>
<dbReference type="GO" id="GO:0003677">
    <property type="term" value="F:DNA binding"/>
    <property type="evidence" value="ECO:0007669"/>
    <property type="project" value="UniProtKB-KW"/>
</dbReference>
<evidence type="ECO:0000256" key="6">
    <source>
        <dbReference type="RuleBase" id="RU000716"/>
    </source>
</evidence>
<dbReference type="InterPro" id="IPR013324">
    <property type="entry name" value="RNA_pol_sigma_r3/r4-like"/>
</dbReference>
<evidence type="ECO:0000256" key="2">
    <source>
        <dbReference type="ARBA" id="ARBA00023015"/>
    </source>
</evidence>
<evidence type="ECO:0000313" key="9">
    <source>
        <dbReference type="EMBL" id="EJZ09049.1"/>
    </source>
</evidence>
<dbReference type="GO" id="GO:0006352">
    <property type="term" value="P:DNA-templated transcription initiation"/>
    <property type="evidence" value="ECO:0007669"/>
    <property type="project" value="InterPro"/>
</dbReference>
<dbReference type="GO" id="GO:0006950">
    <property type="term" value="P:response to stress"/>
    <property type="evidence" value="ECO:0007669"/>
    <property type="project" value="UniProtKB-ARBA"/>
</dbReference>
<evidence type="ECO:0000313" key="10">
    <source>
        <dbReference type="Proteomes" id="UP000006072"/>
    </source>
</evidence>
<dbReference type="HOGENOM" id="CLU_047691_1_1_11"/>
<reference evidence="9 10" key="1">
    <citation type="journal article" date="2012" name="J. Bacteriol.">
        <title>Complete Genome Sequence of Mycobacterium vaccae Type Strain ATCC 25954.</title>
        <authorList>
            <person name="Ho Y.S."/>
            <person name="Adroub S.A."/>
            <person name="Abadi M."/>
            <person name="Al Alwan B."/>
            <person name="Alkhateeb R."/>
            <person name="Gao G."/>
            <person name="Ragab A."/>
            <person name="Ali S."/>
            <person name="van Soolingen D."/>
            <person name="Bitter W."/>
            <person name="Pain A."/>
            <person name="Abdallah A.M."/>
        </authorList>
    </citation>
    <scope>NUCLEOTIDE SEQUENCE [LARGE SCALE GENOMIC DNA]</scope>
    <source>
        <strain evidence="9 10">ATCC 25954</strain>
    </source>
</reference>
<name>K0VD91_MYCVA</name>